<dbReference type="Gene3D" id="1.10.510.10">
    <property type="entry name" value="Transferase(Phosphotransferase) domain 1"/>
    <property type="match status" value="1"/>
</dbReference>
<organism evidence="9 10">
    <name type="scientific">Amanita thiersii Skay4041</name>
    <dbReference type="NCBI Taxonomy" id="703135"/>
    <lineage>
        <taxon>Eukaryota</taxon>
        <taxon>Fungi</taxon>
        <taxon>Dikarya</taxon>
        <taxon>Basidiomycota</taxon>
        <taxon>Agaricomycotina</taxon>
        <taxon>Agaricomycetes</taxon>
        <taxon>Agaricomycetidae</taxon>
        <taxon>Agaricales</taxon>
        <taxon>Pluteineae</taxon>
        <taxon>Amanitaceae</taxon>
        <taxon>Amanita</taxon>
    </lineage>
</organism>
<feature type="region of interest" description="Disordered" evidence="7">
    <location>
        <begin position="346"/>
        <end position="498"/>
    </location>
</feature>
<name>A0A2A9NSQ6_9AGAR</name>
<dbReference type="Pfam" id="PF00069">
    <property type="entry name" value="Pkinase"/>
    <property type="match status" value="1"/>
</dbReference>
<dbReference type="PANTHER" id="PTHR48016:SF48">
    <property type="entry name" value="SERINE_THREONINE-PROTEIN KINASE BCK1_SLK1_SSP31"/>
    <property type="match status" value="1"/>
</dbReference>
<keyword evidence="5 6" id="KW-0067">ATP-binding</keyword>
<dbReference type="PROSITE" id="PS50011">
    <property type="entry name" value="PROTEIN_KINASE_DOM"/>
    <property type="match status" value="1"/>
</dbReference>
<proteinExistence type="inferred from homology"/>
<evidence type="ECO:0000256" key="6">
    <source>
        <dbReference type="PROSITE-ProRule" id="PRU10141"/>
    </source>
</evidence>
<dbReference type="OrthoDB" id="266718at2759"/>
<accession>A0A2A9NSQ6</accession>
<dbReference type="GO" id="GO:0005524">
    <property type="term" value="F:ATP binding"/>
    <property type="evidence" value="ECO:0007669"/>
    <property type="project" value="UniProtKB-UniRule"/>
</dbReference>
<dbReference type="PROSITE" id="PS00108">
    <property type="entry name" value="PROTEIN_KINASE_ST"/>
    <property type="match status" value="1"/>
</dbReference>
<gene>
    <name evidence="9" type="ORF">AMATHDRAFT_3654</name>
</gene>
<feature type="binding site" evidence="6">
    <location>
        <position position="71"/>
    </location>
    <ligand>
        <name>ATP</name>
        <dbReference type="ChEBI" id="CHEBI:30616"/>
    </ligand>
</feature>
<feature type="compositionally biased region" description="Low complexity" evidence="7">
    <location>
        <begin position="468"/>
        <end position="485"/>
    </location>
</feature>
<reference evidence="9 10" key="1">
    <citation type="submission" date="2014-02" db="EMBL/GenBank/DDBJ databases">
        <title>Transposable element dynamics among asymbiotic and ectomycorrhizal Amanita fungi.</title>
        <authorList>
            <consortium name="DOE Joint Genome Institute"/>
            <person name="Hess J."/>
            <person name="Skrede I."/>
            <person name="Wolfe B."/>
            <person name="LaButti K."/>
            <person name="Ohm R.A."/>
            <person name="Grigoriev I.V."/>
            <person name="Pringle A."/>
        </authorList>
    </citation>
    <scope>NUCLEOTIDE SEQUENCE [LARGE SCALE GENOMIC DNA]</scope>
    <source>
        <strain evidence="9 10">SKay4041</strain>
    </source>
</reference>
<dbReference type="SMART" id="SM00220">
    <property type="entry name" value="S_TKc"/>
    <property type="match status" value="1"/>
</dbReference>
<keyword evidence="10" id="KW-1185">Reference proteome</keyword>
<evidence type="ECO:0000256" key="2">
    <source>
        <dbReference type="ARBA" id="ARBA00022679"/>
    </source>
</evidence>
<comment type="similarity">
    <text evidence="1">Belongs to the protein kinase superfamily. STE Ser/Thr protein kinase family. MAP kinase kinase kinase subfamily.</text>
</comment>
<dbReference type="FunFam" id="3.30.200.20:FF:000387">
    <property type="entry name" value="Serine/threonine-protein kinase STE11"/>
    <property type="match status" value="1"/>
</dbReference>
<dbReference type="EMBL" id="KZ301997">
    <property type="protein sequence ID" value="PFH50806.1"/>
    <property type="molecule type" value="Genomic_DNA"/>
</dbReference>
<keyword evidence="2" id="KW-0808">Transferase</keyword>
<feature type="compositionally biased region" description="Basic and acidic residues" evidence="7">
    <location>
        <begin position="560"/>
        <end position="574"/>
    </location>
</feature>
<dbReference type="InterPro" id="IPR017441">
    <property type="entry name" value="Protein_kinase_ATP_BS"/>
</dbReference>
<evidence type="ECO:0000256" key="7">
    <source>
        <dbReference type="SAM" id="MobiDB-lite"/>
    </source>
</evidence>
<evidence type="ECO:0000256" key="5">
    <source>
        <dbReference type="ARBA" id="ARBA00022840"/>
    </source>
</evidence>
<dbReference type="InterPro" id="IPR008271">
    <property type="entry name" value="Ser/Thr_kinase_AS"/>
</dbReference>
<evidence type="ECO:0000313" key="9">
    <source>
        <dbReference type="EMBL" id="PFH50806.1"/>
    </source>
</evidence>
<dbReference type="GO" id="GO:0004709">
    <property type="term" value="F:MAP kinase kinase kinase activity"/>
    <property type="evidence" value="ECO:0007669"/>
    <property type="project" value="UniProtKB-ARBA"/>
</dbReference>
<keyword evidence="3 6" id="KW-0547">Nucleotide-binding</keyword>
<keyword evidence="4" id="KW-0418">Kinase</keyword>
<evidence type="ECO:0000259" key="8">
    <source>
        <dbReference type="PROSITE" id="PS50011"/>
    </source>
</evidence>
<evidence type="ECO:0000256" key="4">
    <source>
        <dbReference type="ARBA" id="ARBA00022777"/>
    </source>
</evidence>
<dbReference type="AlphaFoldDB" id="A0A2A9NSQ6"/>
<evidence type="ECO:0000256" key="3">
    <source>
        <dbReference type="ARBA" id="ARBA00022741"/>
    </source>
</evidence>
<protein>
    <recommendedName>
        <fullName evidence="8">Protein kinase domain-containing protein</fullName>
    </recommendedName>
</protein>
<dbReference type="InterPro" id="IPR011009">
    <property type="entry name" value="Kinase-like_dom_sf"/>
</dbReference>
<evidence type="ECO:0000256" key="1">
    <source>
        <dbReference type="ARBA" id="ARBA00006529"/>
    </source>
</evidence>
<dbReference type="Proteomes" id="UP000242287">
    <property type="component" value="Unassembled WGS sequence"/>
</dbReference>
<feature type="compositionally biased region" description="Basic residues" evidence="7">
    <location>
        <begin position="614"/>
        <end position="623"/>
    </location>
</feature>
<dbReference type="SUPFAM" id="SSF56112">
    <property type="entry name" value="Protein kinase-like (PK-like)"/>
    <property type="match status" value="1"/>
</dbReference>
<feature type="compositionally biased region" description="Low complexity" evidence="7">
    <location>
        <begin position="575"/>
        <end position="605"/>
    </location>
</feature>
<dbReference type="STRING" id="703135.A0A2A9NSQ6"/>
<dbReference type="InterPro" id="IPR050538">
    <property type="entry name" value="MAP_kinase_kinase_kinase"/>
</dbReference>
<sequence>MEWDTLPQGAGTSRVSLISRTIRRSTRRPPDSLSSLKPTFLYIRGELLGKGSYGRVYFGLNATTGEVMAIKQVELLSSALDRSMSQRQRDVIDALKSESDTLKDLDHPHIVQYLGYEESSHYLSIFLEYIPGGTIKSCLSKYGRFREDVTKSFTSQILSGLEYLHSRGIIHRDLKADNILVEASGICKISDFGISKKVEDIQNIRAYTGMKGTVYWMAPEVLDSKKVGYDVKVDIWSVGCVVLEMWSGERPWNGIEIFHVMIQAGVIDYLVLCPLLNRFYFQLSQNQQPPPLPKFLRLSPMAEDFRLSCFQANPQDRPTAGQLRAHQYLKLPPLWTFPYIIHERRGNRKSRSRQDAAGPFLVDRDAPPVPTLPIRKSQPNDDNQEATARPASENHGPPIVVITPPGSPRYNHGRDELDLSAKSSDTSEGTRSSKHRKRNPFVITNPDADSDENQPKKQYVYTPPPLPETTSPPSSRFTFSRSSTSLYGRSPDSYHRSQSSASSAYSFFQPSTASSYTPGTGISPARSNLHHPKSKRYPHSDSAYHAGAGSNSGDDTETDDDRHLWNRPPADWRKPSSSSLPLPSPHVTSPSFSISSPSLAQASNSETSITSTVKPHRSSKRNQKGSARVSTMSTASWLTRPDVKDVYNDLEHFFPRHDIDKAILQVDDTPNASSFDLASGNNQSRDSKKLKNSISMSTLRNAFANVTVNGTAQGRTTLGPKKSIREQVVKRQSNPIQMRRTTKLWDSHVQELEGRNF</sequence>
<dbReference type="InterPro" id="IPR000719">
    <property type="entry name" value="Prot_kinase_dom"/>
</dbReference>
<feature type="compositionally biased region" description="Basic residues" evidence="7">
    <location>
        <begin position="528"/>
        <end position="537"/>
    </location>
</feature>
<feature type="domain" description="Protein kinase" evidence="8">
    <location>
        <begin position="42"/>
        <end position="329"/>
    </location>
</feature>
<feature type="compositionally biased region" description="Polar residues" evidence="7">
    <location>
        <begin position="421"/>
        <end position="430"/>
    </location>
</feature>
<evidence type="ECO:0000313" key="10">
    <source>
        <dbReference type="Proteomes" id="UP000242287"/>
    </source>
</evidence>
<feature type="region of interest" description="Disordered" evidence="7">
    <location>
        <begin position="512"/>
        <end position="632"/>
    </location>
</feature>
<dbReference type="PROSITE" id="PS00107">
    <property type="entry name" value="PROTEIN_KINASE_ATP"/>
    <property type="match status" value="1"/>
</dbReference>
<dbReference type="PANTHER" id="PTHR48016">
    <property type="entry name" value="MAP KINASE KINASE KINASE SSK2-RELATED-RELATED"/>
    <property type="match status" value="1"/>
</dbReference>